<keyword evidence="4" id="KW-0547">Nucleotide-binding</keyword>
<reference evidence="10 11" key="1">
    <citation type="journal article" date="2003" name="J. Bacteriol.">
        <title>Complete genome sequence of the ammonia-oxidizing bacterium and obligate chemolithoautotroph Nitrosomonas europaea.</title>
        <authorList>
            <person name="Chain P."/>
            <person name="Lamerdin J."/>
            <person name="Larimer F."/>
            <person name="Regala W."/>
            <person name="Land M."/>
            <person name="Hauser L."/>
            <person name="Hooper A."/>
            <person name="Klotz M."/>
            <person name="Norton J."/>
            <person name="Sayavedra-Soto L."/>
            <person name="Arciero D."/>
            <person name="Hommes N."/>
            <person name="Whittaker M."/>
            <person name="Arp D."/>
        </authorList>
    </citation>
    <scope>NUCLEOTIDE SEQUENCE [LARGE SCALE GENOMIC DNA]</scope>
    <source>
        <strain evidence="11">ATCC 19718 / CIP 103999 / KCTC 2705 / NBRC 14298</strain>
    </source>
</reference>
<evidence type="ECO:0000256" key="4">
    <source>
        <dbReference type="ARBA" id="ARBA00022741"/>
    </source>
</evidence>
<evidence type="ECO:0000256" key="6">
    <source>
        <dbReference type="ARBA" id="ARBA00022840"/>
    </source>
</evidence>
<dbReference type="NCBIfam" id="NF011997">
    <property type="entry name" value="PRK15453.1"/>
    <property type="match status" value="1"/>
</dbReference>
<evidence type="ECO:0000256" key="1">
    <source>
        <dbReference type="ARBA" id="ARBA00009719"/>
    </source>
</evidence>
<keyword evidence="11" id="KW-1185">Reference proteome</keyword>
<keyword evidence="6" id="KW-0067">ATP-binding</keyword>
<name>Q82UL0_NITEU</name>
<evidence type="ECO:0000256" key="5">
    <source>
        <dbReference type="ARBA" id="ARBA00022777"/>
    </source>
</evidence>
<dbReference type="AlphaFoldDB" id="Q82UL0"/>
<dbReference type="GO" id="GO:0005524">
    <property type="term" value="F:ATP binding"/>
    <property type="evidence" value="ECO:0007669"/>
    <property type="project" value="UniProtKB-KW"/>
</dbReference>
<dbReference type="Proteomes" id="UP000001416">
    <property type="component" value="Chromosome"/>
</dbReference>
<dbReference type="eggNOG" id="COG3954">
    <property type="taxonomic scope" value="Bacteria"/>
</dbReference>
<dbReference type="PRINTS" id="PR00478">
    <property type="entry name" value="PHRIBLKINASE"/>
</dbReference>
<dbReference type="EC" id="2.7.1.19" evidence="2 8"/>
<dbReference type="EMBL" id="AL954747">
    <property type="protein sequence ID" value="CAD85385.1"/>
    <property type="molecule type" value="Genomic_DNA"/>
</dbReference>
<dbReference type="PROSITE" id="PS00567">
    <property type="entry name" value="PHOSPHORIBULOKINASE"/>
    <property type="match status" value="1"/>
</dbReference>
<dbReference type="InterPro" id="IPR006083">
    <property type="entry name" value="PRK/URK"/>
</dbReference>
<gene>
    <name evidence="10" type="primary">cbbP</name>
    <name evidence="10" type="synonym">prk</name>
    <name evidence="10" type="ordered locus">NE1474</name>
</gene>
<comment type="catalytic activity">
    <reaction evidence="7 8">
        <text>D-ribulose 5-phosphate + ATP = D-ribulose 1,5-bisphosphate + ADP + H(+)</text>
        <dbReference type="Rhea" id="RHEA:19365"/>
        <dbReference type="ChEBI" id="CHEBI:15378"/>
        <dbReference type="ChEBI" id="CHEBI:30616"/>
        <dbReference type="ChEBI" id="CHEBI:57870"/>
        <dbReference type="ChEBI" id="CHEBI:58121"/>
        <dbReference type="ChEBI" id="CHEBI:456216"/>
        <dbReference type="EC" id="2.7.1.19"/>
    </reaction>
</comment>
<dbReference type="KEGG" id="neu:NE1474"/>
<dbReference type="PhylomeDB" id="Q82UL0"/>
<evidence type="ECO:0000313" key="10">
    <source>
        <dbReference type="EMBL" id="CAD85385.1"/>
    </source>
</evidence>
<dbReference type="Gene3D" id="3.40.50.300">
    <property type="entry name" value="P-loop containing nucleotide triphosphate hydrolases"/>
    <property type="match status" value="1"/>
</dbReference>
<evidence type="ECO:0000259" key="9">
    <source>
        <dbReference type="Pfam" id="PF00485"/>
    </source>
</evidence>
<accession>Q82UL0</accession>
<dbReference type="STRING" id="228410.NE1474"/>
<sequence>MSQKHPVIAVTGSSGAGTSTVKTSFEHIFQRERLNVAVVEGDSFHRYDRESMKQAVEESEKGGGRPISHFGPEANEFEKLEELFRSYGQSGSGEIRLYLHNEQEAQPYNQKPGTFTPWKSIQPGTDLLFYEGLHGGVKSDTADVSQYVDLLVGVVPIVNLEWIQKIYRDTAARGYSAEAVTHTILRRMHDYVHYITPQFSRTHVNFQRVPTVDTSNPFIARDIPTLDESMVVIRFRDHRGADFPYLLNMISGSFMSRPNTIVVPGGKMGMAIELILTPLILDLVAKSKK</sequence>
<protein>
    <recommendedName>
        <fullName evidence="2 8">Phosphoribulokinase</fullName>
        <ecNumber evidence="2 8">2.7.1.19</ecNumber>
    </recommendedName>
</protein>
<dbReference type="OrthoDB" id="9773443at2"/>
<evidence type="ECO:0000256" key="7">
    <source>
        <dbReference type="ARBA" id="ARBA00047663"/>
    </source>
</evidence>
<dbReference type="GO" id="GO:0005975">
    <property type="term" value="P:carbohydrate metabolic process"/>
    <property type="evidence" value="ECO:0007669"/>
    <property type="project" value="InterPro"/>
</dbReference>
<dbReference type="InterPro" id="IPR006082">
    <property type="entry name" value="PRK"/>
</dbReference>
<dbReference type="HOGENOM" id="CLU_962223_0_0_4"/>
<proteinExistence type="inferred from homology"/>
<keyword evidence="3 10" id="KW-0808">Transferase</keyword>
<dbReference type="RefSeq" id="WP_011112042.1">
    <property type="nucleotide sequence ID" value="NC_004757.1"/>
</dbReference>
<organism evidence="10 11">
    <name type="scientific">Nitrosomonas europaea (strain ATCC 19718 / CIP 103999 / KCTC 2705 / NBRC 14298)</name>
    <dbReference type="NCBI Taxonomy" id="228410"/>
    <lineage>
        <taxon>Bacteria</taxon>
        <taxon>Pseudomonadati</taxon>
        <taxon>Pseudomonadota</taxon>
        <taxon>Betaproteobacteria</taxon>
        <taxon>Nitrosomonadales</taxon>
        <taxon>Nitrosomonadaceae</taxon>
        <taxon>Nitrosomonas</taxon>
    </lineage>
</organism>
<comment type="similarity">
    <text evidence="1 8">Belongs to the phosphoribulokinase family.</text>
</comment>
<dbReference type="Pfam" id="PF00485">
    <property type="entry name" value="PRK"/>
    <property type="match status" value="1"/>
</dbReference>
<dbReference type="SUPFAM" id="SSF52540">
    <property type="entry name" value="P-loop containing nucleoside triphosphate hydrolases"/>
    <property type="match status" value="1"/>
</dbReference>
<keyword evidence="5 10" id="KW-0418">Kinase</keyword>
<feature type="domain" description="Phosphoribulokinase/uridine kinase" evidence="9">
    <location>
        <begin position="7"/>
        <end position="215"/>
    </location>
</feature>
<dbReference type="GO" id="GO:0008974">
    <property type="term" value="F:phosphoribulokinase activity"/>
    <property type="evidence" value="ECO:0007669"/>
    <property type="project" value="UniProtKB-EC"/>
</dbReference>
<dbReference type="GeneID" id="87104648"/>
<evidence type="ECO:0000313" key="11">
    <source>
        <dbReference type="Proteomes" id="UP000001416"/>
    </source>
</evidence>
<evidence type="ECO:0000256" key="8">
    <source>
        <dbReference type="RuleBase" id="RU004082"/>
    </source>
</evidence>
<evidence type="ECO:0000256" key="2">
    <source>
        <dbReference type="ARBA" id="ARBA00012042"/>
    </source>
</evidence>
<evidence type="ECO:0000256" key="3">
    <source>
        <dbReference type="ARBA" id="ARBA00022679"/>
    </source>
</evidence>
<dbReference type="InterPro" id="IPR027417">
    <property type="entry name" value="P-loop_NTPase"/>
</dbReference>